<evidence type="ECO:0000313" key="2">
    <source>
        <dbReference type="Proteomes" id="UP000238322"/>
    </source>
</evidence>
<dbReference type="EMBL" id="PUHY01000010">
    <property type="protein sequence ID" value="PQO34626.1"/>
    <property type="molecule type" value="Genomic_DNA"/>
</dbReference>
<organism evidence="1 2">
    <name type="scientific">Blastopirellula marina</name>
    <dbReference type="NCBI Taxonomy" id="124"/>
    <lineage>
        <taxon>Bacteria</taxon>
        <taxon>Pseudomonadati</taxon>
        <taxon>Planctomycetota</taxon>
        <taxon>Planctomycetia</taxon>
        <taxon>Pirellulales</taxon>
        <taxon>Pirellulaceae</taxon>
        <taxon>Blastopirellula</taxon>
    </lineage>
</organism>
<protein>
    <submittedName>
        <fullName evidence="1">Uncharacterized protein</fullName>
    </submittedName>
</protein>
<dbReference type="RefSeq" id="WP_105330356.1">
    <property type="nucleotide sequence ID" value="NZ_PUHY01000010.1"/>
</dbReference>
<name>A0A2S8FR24_9BACT</name>
<gene>
    <name evidence="1" type="ORF">C5Y83_14045</name>
</gene>
<proteinExistence type="predicted"/>
<comment type="caution">
    <text evidence="1">The sequence shown here is derived from an EMBL/GenBank/DDBJ whole genome shotgun (WGS) entry which is preliminary data.</text>
</comment>
<dbReference type="AlphaFoldDB" id="A0A2S8FR24"/>
<accession>A0A2S8FR24</accession>
<sequence>MSIWVRAYLHQPSGTQVAELLSQGIAQRLPLLTFLFSPEAEEEPEDVLERLRVQPDGDKDWEIYYRDDPDWFLPVERFTGEAAQEEIEEALEELEDYSHLETEPVREFLAGVVETIGFELKLSDAEGMGTPVAIAAATKLVETFGGIVSADGYGWMLPSGNEVDVIMEA</sequence>
<dbReference type="Proteomes" id="UP000238322">
    <property type="component" value="Unassembled WGS sequence"/>
</dbReference>
<evidence type="ECO:0000313" key="1">
    <source>
        <dbReference type="EMBL" id="PQO34626.1"/>
    </source>
</evidence>
<reference evidence="1 2" key="1">
    <citation type="submission" date="2018-02" db="EMBL/GenBank/DDBJ databases">
        <title>Comparative genomes isolates from brazilian mangrove.</title>
        <authorList>
            <person name="Araujo J.E."/>
            <person name="Taketani R.G."/>
            <person name="Silva M.C.P."/>
            <person name="Loureco M.V."/>
            <person name="Andreote F.D."/>
        </authorList>
    </citation>
    <scope>NUCLEOTIDE SEQUENCE [LARGE SCALE GENOMIC DNA]</scope>
    <source>
        <strain evidence="1 2">Hex-1 MGV</strain>
    </source>
</reference>